<dbReference type="AlphaFoldDB" id="A0A4Q2U858"/>
<keyword evidence="1 2" id="KW-0597">Phosphoprotein</keyword>
<dbReference type="PROSITE" id="PS50110">
    <property type="entry name" value="RESPONSE_REGULATORY"/>
    <property type="match status" value="1"/>
</dbReference>
<comment type="caution">
    <text evidence="4">The sequence shown here is derived from an EMBL/GenBank/DDBJ whole genome shotgun (WGS) entry which is preliminary data.</text>
</comment>
<evidence type="ECO:0000313" key="5">
    <source>
        <dbReference type="Proteomes" id="UP000290759"/>
    </source>
</evidence>
<dbReference type="InterPro" id="IPR050595">
    <property type="entry name" value="Bact_response_regulator"/>
</dbReference>
<proteinExistence type="predicted"/>
<feature type="domain" description="Response regulatory" evidence="3">
    <location>
        <begin position="4"/>
        <end position="120"/>
    </location>
</feature>
<reference evidence="4 5" key="1">
    <citation type="submission" date="2018-12" db="EMBL/GenBank/DDBJ databases">
        <authorList>
            <person name="Grouzdev D.S."/>
            <person name="Krutkina M.S."/>
        </authorList>
    </citation>
    <scope>NUCLEOTIDE SEQUENCE [LARGE SCALE GENOMIC DNA]</scope>
    <source>
        <strain evidence="4 5">RmlP026</strain>
    </source>
</reference>
<dbReference type="OrthoDB" id="9786548at2"/>
<dbReference type="Proteomes" id="UP000290759">
    <property type="component" value="Unassembled WGS sequence"/>
</dbReference>
<organism evidence="4 5">
    <name type="scientific">Lichenibacterium minor</name>
    <dbReference type="NCBI Taxonomy" id="2316528"/>
    <lineage>
        <taxon>Bacteria</taxon>
        <taxon>Pseudomonadati</taxon>
        <taxon>Pseudomonadota</taxon>
        <taxon>Alphaproteobacteria</taxon>
        <taxon>Hyphomicrobiales</taxon>
        <taxon>Lichenihabitantaceae</taxon>
        <taxon>Lichenibacterium</taxon>
    </lineage>
</organism>
<name>A0A4Q2U858_9HYPH</name>
<protein>
    <submittedName>
        <fullName evidence="4">Response regulator</fullName>
    </submittedName>
</protein>
<dbReference type="Gene3D" id="3.40.50.2300">
    <property type="match status" value="1"/>
</dbReference>
<dbReference type="GO" id="GO:0000160">
    <property type="term" value="P:phosphorelay signal transduction system"/>
    <property type="evidence" value="ECO:0007669"/>
    <property type="project" value="InterPro"/>
</dbReference>
<reference evidence="4 5" key="2">
    <citation type="submission" date="2019-02" db="EMBL/GenBank/DDBJ databases">
        <title>'Lichenibacterium ramalinii' gen. nov. sp. nov., 'Lichenibacterium minor' gen. nov. sp. nov.</title>
        <authorList>
            <person name="Pankratov T."/>
        </authorList>
    </citation>
    <scope>NUCLEOTIDE SEQUENCE [LARGE SCALE GENOMIC DNA]</scope>
    <source>
        <strain evidence="4 5">RmlP026</strain>
    </source>
</reference>
<dbReference type="InterPro" id="IPR001789">
    <property type="entry name" value="Sig_transdc_resp-reg_receiver"/>
</dbReference>
<dbReference type="SMART" id="SM00448">
    <property type="entry name" value="REC"/>
    <property type="match status" value="1"/>
</dbReference>
<feature type="modified residue" description="4-aspartylphosphate" evidence="2">
    <location>
        <position position="53"/>
    </location>
</feature>
<dbReference type="RefSeq" id="WP_129227520.1">
    <property type="nucleotide sequence ID" value="NZ_QYBB01000015.1"/>
</dbReference>
<dbReference type="PANTHER" id="PTHR44591">
    <property type="entry name" value="STRESS RESPONSE REGULATOR PROTEIN 1"/>
    <property type="match status" value="1"/>
</dbReference>
<keyword evidence="5" id="KW-1185">Reference proteome</keyword>
<evidence type="ECO:0000256" key="2">
    <source>
        <dbReference type="PROSITE-ProRule" id="PRU00169"/>
    </source>
</evidence>
<evidence type="ECO:0000256" key="1">
    <source>
        <dbReference type="ARBA" id="ARBA00022553"/>
    </source>
</evidence>
<dbReference type="PANTHER" id="PTHR44591:SF25">
    <property type="entry name" value="CHEMOTAXIS TWO-COMPONENT RESPONSE REGULATOR"/>
    <property type="match status" value="1"/>
</dbReference>
<sequence length="121" mass="12992">MTKTVLTVDDSRTIRDMLRVTLSSAGYAVLQAEDGQQGLDMLGDAKPDVIITDINMPRLDGYGFIAGVRAHGDLRAVPILVLSTESDAEKKQRARAAGATGWIVKPFDPAKLVDAVRRVAA</sequence>
<dbReference type="EMBL" id="QYBB01000015">
    <property type="protein sequence ID" value="RYC31237.1"/>
    <property type="molecule type" value="Genomic_DNA"/>
</dbReference>
<dbReference type="Pfam" id="PF00072">
    <property type="entry name" value="Response_reg"/>
    <property type="match status" value="1"/>
</dbReference>
<evidence type="ECO:0000259" key="3">
    <source>
        <dbReference type="PROSITE" id="PS50110"/>
    </source>
</evidence>
<dbReference type="FunFam" id="3.40.50.2300:FF:000074">
    <property type="entry name" value="Fis family transcriptional regulator"/>
    <property type="match status" value="1"/>
</dbReference>
<evidence type="ECO:0000313" key="4">
    <source>
        <dbReference type="EMBL" id="RYC31237.1"/>
    </source>
</evidence>
<accession>A0A4Q2U858</accession>
<dbReference type="SUPFAM" id="SSF52172">
    <property type="entry name" value="CheY-like"/>
    <property type="match status" value="1"/>
</dbReference>
<gene>
    <name evidence="4" type="ORF">D3273_14050</name>
</gene>
<dbReference type="InterPro" id="IPR011006">
    <property type="entry name" value="CheY-like_superfamily"/>
</dbReference>